<feature type="transmembrane region" description="Helical" evidence="8">
    <location>
        <begin position="380"/>
        <end position="402"/>
    </location>
</feature>
<dbReference type="OrthoDB" id="5428495at2759"/>
<evidence type="ECO:0000313" key="9">
    <source>
        <dbReference type="EMBL" id="OEJ90581.1"/>
    </source>
</evidence>
<keyword evidence="6 7" id="KW-0472">Membrane</keyword>
<feature type="transmembrane region" description="Helical" evidence="8">
    <location>
        <begin position="447"/>
        <end position="466"/>
    </location>
</feature>
<dbReference type="Gene3D" id="1.10.4160.10">
    <property type="entry name" value="Hydantoin permease"/>
    <property type="match status" value="1"/>
</dbReference>
<gene>
    <name evidence="9" type="ORF">AWRI3580_g1249</name>
</gene>
<evidence type="ECO:0000256" key="2">
    <source>
        <dbReference type="ARBA" id="ARBA00008974"/>
    </source>
</evidence>
<feature type="transmembrane region" description="Helical" evidence="8">
    <location>
        <begin position="223"/>
        <end position="245"/>
    </location>
</feature>
<dbReference type="Proteomes" id="UP000095358">
    <property type="component" value="Unassembled WGS sequence"/>
</dbReference>
<feature type="transmembrane region" description="Helical" evidence="8">
    <location>
        <begin position="182"/>
        <end position="203"/>
    </location>
</feature>
<dbReference type="InterPro" id="IPR026030">
    <property type="entry name" value="Pur-cyt_permease_Fcy2/21/22"/>
</dbReference>
<evidence type="ECO:0000256" key="7">
    <source>
        <dbReference type="PIRNR" id="PIRNR002744"/>
    </source>
</evidence>
<keyword evidence="10" id="KW-1185">Reference proteome</keyword>
<proteinExistence type="inferred from homology"/>
<keyword evidence="4 8" id="KW-0812">Transmembrane</keyword>
<dbReference type="EMBL" id="LPNN01000003">
    <property type="protein sequence ID" value="OEJ90581.1"/>
    <property type="molecule type" value="Genomic_DNA"/>
</dbReference>
<feature type="transmembrane region" description="Helical" evidence="8">
    <location>
        <begin position="257"/>
        <end position="283"/>
    </location>
</feature>
<feature type="transmembrane region" description="Helical" evidence="8">
    <location>
        <begin position="74"/>
        <end position="97"/>
    </location>
</feature>
<feature type="transmembrane region" description="Helical" evidence="8">
    <location>
        <begin position="118"/>
        <end position="140"/>
    </location>
</feature>
<dbReference type="PIRSF" id="PIRSF002744">
    <property type="entry name" value="Pur-cyt_permease"/>
    <property type="match status" value="1"/>
</dbReference>
<feature type="transmembrane region" description="Helical" evidence="8">
    <location>
        <begin position="486"/>
        <end position="505"/>
    </location>
</feature>
<evidence type="ECO:0000313" key="10">
    <source>
        <dbReference type="Proteomes" id="UP000095358"/>
    </source>
</evidence>
<name>A0A1E5RUJ9_HANUV</name>
<dbReference type="VEuPathDB" id="FungiDB:AWRI3580_g1249"/>
<reference evidence="10" key="1">
    <citation type="journal article" date="2016" name="Genome Announc.">
        <title>Genome sequences of three species of Hanseniaspora isolated from spontaneous wine fermentations.</title>
        <authorList>
            <person name="Sternes P.R."/>
            <person name="Lee D."/>
            <person name="Kutyna D.R."/>
            <person name="Borneman A.R."/>
        </authorList>
    </citation>
    <scope>NUCLEOTIDE SEQUENCE [LARGE SCALE GENOMIC DNA]</scope>
    <source>
        <strain evidence="10">AWRI3580</strain>
    </source>
</reference>
<feature type="transmembrane region" description="Helical" evidence="8">
    <location>
        <begin position="351"/>
        <end position="368"/>
    </location>
</feature>
<comment type="caution">
    <text evidence="9">The sequence shown here is derived from an EMBL/GenBank/DDBJ whole genome shotgun (WGS) entry which is preliminary data.</text>
</comment>
<evidence type="ECO:0000256" key="8">
    <source>
        <dbReference type="SAM" id="Phobius"/>
    </source>
</evidence>
<keyword evidence="5 8" id="KW-1133">Transmembrane helix</keyword>
<dbReference type="GO" id="GO:0000329">
    <property type="term" value="C:fungal-type vacuole membrane"/>
    <property type="evidence" value="ECO:0007669"/>
    <property type="project" value="TreeGrafter"/>
</dbReference>
<dbReference type="GO" id="GO:0005886">
    <property type="term" value="C:plasma membrane"/>
    <property type="evidence" value="ECO:0007669"/>
    <property type="project" value="TreeGrafter"/>
</dbReference>
<dbReference type="PANTHER" id="PTHR31806">
    <property type="entry name" value="PURINE-CYTOSINE PERMEASE FCY2-RELATED"/>
    <property type="match status" value="1"/>
</dbReference>
<comment type="similarity">
    <text evidence="2 7">Belongs to the purine-cytosine permease (2.A.39) family.</text>
</comment>
<dbReference type="STRING" id="29833.A0A1E5RUJ9"/>
<dbReference type="PANTHER" id="PTHR31806:SF17">
    <property type="entry name" value="VITAMIN B6 TRANSPORTER TPN1"/>
    <property type="match status" value="1"/>
</dbReference>
<comment type="subcellular location">
    <subcellularLocation>
        <location evidence="1">Membrane</location>
        <topology evidence="1">Multi-pass membrane protein</topology>
    </subcellularLocation>
</comment>
<feature type="transmembrane region" description="Helical" evidence="8">
    <location>
        <begin position="42"/>
        <end position="68"/>
    </location>
</feature>
<dbReference type="GO" id="GO:0022857">
    <property type="term" value="F:transmembrane transporter activity"/>
    <property type="evidence" value="ECO:0007669"/>
    <property type="project" value="InterPro"/>
</dbReference>
<sequence length="512" mass="57495">MTLINKLKQLSSKIDGLVETRGIERVPPEHREITAYKDLVNLYLQVVGFWFSAAGGLSSMSSFILGPLLFGLDFISSLTIGLLGMWLGCLIAAYCAIMGPQSGCRQMVTARYLFGVHLVKFIALVSICGVLGWSVVNAVVGGEILSSISNEAIPLWVGILLISVVSYIVATLGIKQVLKVEMYFSIPVFITFFLMYIATGANYREALYAYKTPTTESTLGAKLSFFSLCYSITSTWGSITSDYYILFPERTRKRNIFMITLVCLAVSTTFVGVIGTMIASIAMTNENWGDEYEKFGMGGLLFKSFDKWNTGFAKFLVIILLLSLISNNIINTYSAAFGIQLASRRLSKVPRYIWAFVVNVIYLVIALVGRDHFSTILGNFLPMIGYWISIYFAILLVENVVFRRKFLHLYTKEFPNKEEISKLDHMIFLKHLKIRYNWEVWNDFDKLTYGIAAIVSFACSVGVVAASMSQTYWEGPIAKKLDGGDIAMWLSMGVSFIVYPPVRYWELKRFGK</sequence>
<evidence type="ECO:0000256" key="1">
    <source>
        <dbReference type="ARBA" id="ARBA00004141"/>
    </source>
</evidence>
<protein>
    <submittedName>
        <fullName evidence="9">Vitamin B6 transporter TPN1</fullName>
    </submittedName>
</protein>
<accession>A0A1E5RUJ9</accession>
<organism evidence="9 10">
    <name type="scientific">Hanseniaspora uvarum</name>
    <name type="common">Yeast</name>
    <name type="synonym">Kloeckera apiculata</name>
    <dbReference type="NCBI Taxonomy" id="29833"/>
    <lineage>
        <taxon>Eukaryota</taxon>
        <taxon>Fungi</taxon>
        <taxon>Dikarya</taxon>
        <taxon>Ascomycota</taxon>
        <taxon>Saccharomycotina</taxon>
        <taxon>Saccharomycetes</taxon>
        <taxon>Saccharomycodales</taxon>
        <taxon>Saccharomycodaceae</taxon>
        <taxon>Hanseniaspora</taxon>
    </lineage>
</organism>
<evidence type="ECO:0000256" key="6">
    <source>
        <dbReference type="ARBA" id="ARBA00023136"/>
    </source>
</evidence>
<feature type="transmembrane region" description="Helical" evidence="8">
    <location>
        <begin position="311"/>
        <end position="330"/>
    </location>
</feature>
<feature type="transmembrane region" description="Helical" evidence="8">
    <location>
        <begin position="152"/>
        <end position="170"/>
    </location>
</feature>
<evidence type="ECO:0000256" key="5">
    <source>
        <dbReference type="ARBA" id="ARBA00022989"/>
    </source>
</evidence>
<keyword evidence="3 7" id="KW-0813">Transport</keyword>
<dbReference type="AlphaFoldDB" id="A0A1E5RUJ9"/>
<dbReference type="InterPro" id="IPR001248">
    <property type="entry name" value="Pur-cyt_permease"/>
</dbReference>
<dbReference type="Pfam" id="PF02133">
    <property type="entry name" value="Transp_cyt_pur"/>
    <property type="match status" value="1"/>
</dbReference>
<evidence type="ECO:0000256" key="3">
    <source>
        <dbReference type="ARBA" id="ARBA00022448"/>
    </source>
</evidence>
<evidence type="ECO:0000256" key="4">
    <source>
        <dbReference type="ARBA" id="ARBA00022692"/>
    </source>
</evidence>